<dbReference type="GO" id="GO:0006508">
    <property type="term" value="P:proteolysis"/>
    <property type="evidence" value="ECO:0007669"/>
    <property type="project" value="UniProtKB-KW"/>
</dbReference>
<dbReference type="Pfam" id="PF00089">
    <property type="entry name" value="Trypsin"/>
    <property type="match status" value="1"/>
</dbReference>
<keyword evidence="10" id="KW-0645">Protease</keyword>
<dbReference type="Pfam" id="PF18322">
    <property type="entry name" value="CLIP_1"/>
    <property type="match status" value="1"/>
</dbReference>
<dbReference type="InterPro" id="IPR043504">
    <property type="entry name" value="Peptidase_S1_PA_chymotrypsin"/>
</dbReference>
<dbReference type="GO" id="GO:0005576">
    <property type="term" value="C:extracellular region"/>
    <property type="evidence" value="ECO:0007669"/>
    <property type="project" value="UniProtKB-SubCell"/>
</dbReference>
<dbReference type="PANTHER" id="PTHR24256">
    <property type="entry name" value="TRYPTASE-RELATED"/>
    <property type="match status" value="1"/>
</dbReference>
<keyword evidence="2" id="KW-0964">Secreted</keyword>
<evidence type="ECO:0000256" key="6">
    <source>
        <dbReference type="ARBA" id="ARBA00068096"/>
    </source>
</evidence>
<accession>A0A1Q3FPI8</accession>
<evidence type="ECO:0000256" key="3">
    <source>
        <dbReference type="ARBA" id="ARBA00023157"/>
    </source>
</evidence>
<dbReference type="PROSITE" id="PS50240">
    <property type="entry name" value="TRYPSIN_DOM"/>
    <property type="match status" value="1"/>
</dbReference>
<dbReference type="PROSITE" id="PS00134">
    <property type="entry name" value="TRYPSIN_HIS"/>
    <property type="match status" value="1"/>
</dbReference>
<sequence length="381" mass="42401">MKPTMARSSLLLWIVVVCNLEMVFAQAEDDDDVEKLTKCPGGYCVKIHLCQNNTIVMEGEGLIQERFGLDDDEPIEVSTDEADNDDVCLEFLKKCCPHGDQKEQPVLFAIPQPSLMTCGQGSPKGHIYRVNNDDSVAQYGEFPWTAGLFRDEAMSNEPRYFCGGSLVHKQAVLTAAHCLRNFSNPYGLTVRLGDWDIINANEPHKHKDFTVRKIIKHEDWHPRKYHNDLALLILDKPASLGPTINTVCLPEVGESFDGKRCVAVGWGKHVKRDTYAEVLKKVELPVVEHRACQRMLRKTLLGPIFQLHTTFLCAGGEAGVDTCKGDGGAPLMCDRGDETYVQAGIVAWGVGCGLKDVPGVYVRVPKYAGWIEKKIKEESLD</sequence>
<dbReference type="InterPro" id="IPR001254">
    <property type="entry name" value="Trypsin_dom"/>
</dbReference>
<evidence type="ECO:0000256" key="5">
    <source>
        <dbReference type="ARBA" id="ARBA00024195"/>
    </source>
</evidence>
<keyword evidence="10" id="KW-0378">Hydrolase</keyword>
<dbReference type="PRINTS" id="PR00722">
    <property type="entry name" value="CHYMOTRYPSIN"/>
</dbReference>
<dbReference type="SUPFAM" id="SSF50494">
    <property type="entry name" value="Trypsin-like serine proteases"/>
    <property type="match status" value="1"/>
</dbReference>
<organism evidence="10">
    <name type="scientific">Culex tarsalis</name>
    <name type="common">Encephalitis mosquito</name>
    <dbReference type="NCBI Taxonomy" id="7177"/>
    <lineage>
        <taxon>Eukaryota</taxon>
        <taxon>Metazoa</taxon>
        <taxon>Ecdysozoa</taxon>
        <taxon>Arthropoda</taxon>
        <taxon>Hexapoda</taxon>
        <taxon>Insecta</taxon>
        <taxon>Pterygota</taxon>
        <taxon>Neoptera</taxon>
        <taxon>Endopterygota</taxon>
        <taxon>Diptera</taxon>
        <taxon>Nematocera</taxon>
        <taxon>Culicoidea</taxon>
        <taxon>Culicidae</taxon>
        <taxon>Culicinae</taxon>
        <taxon>Culicini</taxon>
        <taxon>Culex</taxon>
        <taxon>Culex</taxon>
    </lineage>
</organism>
<evidence type="ECO:0000259" key="9">
    <source>
        <dbReference type="PROSITE" id="PS50240"/>
    </source>
</evidence>
<protein>
    <recommendedName>
        <fullName evidence="6">Phenoloxidase-activating factor 2</fullName>
    </recommendedName>
    <alternativeName>
        <fullName evidence="7">Prophenoloxidase-activating factor II</fullName>
    </alternativeName>
</protein>
<dbReference type="InterPro" id="IPR009003">
    <property type="entry name" value="Peptidase_S1_PA"/>
</dbReference>
<dbReference type="EMBL" id="GFDL01005659">
    <property type="protein sequence ID" value="JAV29386.1"/>
    <property type="molecule type" value="Transcribed_RNA"/>
</dbReference>
<evidence type="ECO:0000256" key="7">
    <source>
        <dbReference type="ARBA" id="ARBA00076468"/>
    </source>
</evidence>
<evidence type="ECO:0000256" key="8">
    <source>
        <dbReference type="SAM" id="SignalP"/>
    </source>
</evidence>
<dbReference type="InterPro" id="IPR001314">
    <property type="entry name" value="Peptidase_S1A"/>
</dbReference>
<reference evidence="10" key="1">
    <citation type="submission" date="2017-01" db="EMBL/GenBank/DDBJ databases">
        <title>A deep insight into the sialotranscriptome of adult male and female Cluex tarsalis mosquitoes.</title>
        <authorList>
            <person name="Ribeiro J.M."/>
            <person name="Moreira F."/>
            <person name="Bernard K.A."/>
            <person name="Calvo E."/>
        </authorList>
    </citation>
    <scope>NUCLEOTIDE SEQUENCE</scope>
    <source>
        <strain evidence="10">Kern County</strain>
        <tissue evidence="10">Salivary glands</tissue>
    </source>
</reference>
<keyword evidence="8" id="KW-0732">Signal</keyword>
<keyword evidence="3" id="KW-1015">Disulfide bond</keyword>
<dbReference type="InterPro" id="IPR051487">
    <property type="entry name" value="Ser/Thr_Proteases_Immune/Dev"/>
</dbReference>
<comment type="subcellular location">
    <subcellularLocation>
        <location evidence="1">Secreted</location>
    </subcellularLocation>
</comment>
<evidence type="ECO:0000256" key="1">
    <source>
        <dbReference type="ARBA" id="ARBA00004613"/>
    </source>
</evidence>
<feature type="domain" description="Peptidase S1" evidence="9">
    <location>
        <begin position="116"/>
        <end position="376"/>
    </location>
</feature>
<proteinExistence type="inferred from homology"/>
<dbReference type="SMART" id="SM00020">
    <property type="entry name" value="Tryp_SPc"/>
    <property type="match status" value="1"/>
</dbReference>
<dbReference type="GO" id="GO:0004252">
    <property type="term" value="F:serine-type endopeptidase activity"/>
    <property type="evidence" value="ECO:0007669"/>
    <property type="project" value="InterPro"/>
</dbReference>
<feature type="signal peptide" evidence="8">
    <location>
        <begin position="1"/>
        <end position="25"/>
    </location>
</feature>
<dbReference type="CDD" id="cd00190">
    <property type="entry name" value="Tryp_SPc"/>
    <property type="match status" value="1"/>
</dbReference>
<keyword evidence="4" id="KW-0325">Glycoprotein</keyword>
<evidence type="ECO:0000313" key="10">
    <source>
        <dbReference type="EMBL" id="JAV29386.1"/>
    </source>
</evidence>
<name>A0A1Q3FPI8_CULTA</name>
<dbReference type="InterPro" id="IPR018114">
    <property type="entry name" value="TRYPSIN_HIS"/>
</dbReference>
<evidence type="ECO:0000256" key="2">
    <source>
        <dbReference type="ARBA" id="ARBA00022525"/>
    </source>
</evidence>
<dbReference type="InterPro" id="IPR041515">
    <property type="entry name" value="PPAF-2-like_Clip"/>
</dbReference>
<dbReference type="AlphaFoldDB" id="A0A1Q3FPI8"/>
<comment type="similarity">
    <text evidence="5">Belongs to the peptidase S1 family. CLIP subfamily.</text>
</comment>
<evidence type="ECO:0000256" key="4">
    <source>
        <dbReference type="ARBA" id="ARBA00023180"/>
    </source>
</evidence>
<feature type="chain" id="PRO_5013157039" description="Phenoloxidase-activating factor 2" evidence="8">
    <location>
        <begin position="26"/>
        <end position="381"/>
    </location>
</feature>
<dbReference type="FunFam" id="2.40.10.10:FF:000038">
    <property type="entry name" value="Serine protease"/>
    <property type="match status" value="1"/>
</dbReference>
<dbReference type="Gene3D" id="2.40.10.10">
    <property type="entry name" value="Trypsin-like serine proteases"/>
    <property type="match status" value="1"/>
</dbReference>